<feature type="compositionally biased region" description="Basic and acidic residues" evidence="1">
    <location>
        <begin position="243"/>
        <end position="286"/>
    </location>
</feature>
<dbReference type="EMBL" id="KZ819218">
    <property type="protein sequence ID" value="PWY97142.1"/>
    <property type="molecule type" value="Genomic_DNA"/>
</dbReference>
<feature type="region of interest" description="Disordered" evidence="1">
    <location>
        <begin position="42"/>
        <end position="67"/>
    </location>
</feature>
<evidence type="ECO:0000256" key="1">
    <source>
        <dbReference type="SAM" id="MobiDB-lite"/>
    </source>
</evidence>
<feature type="compositionally biased region" description="Low complexity" evidence="1">
    <location>
        <begin position="96"/>
        <end position="105"/>
    </location>
</feature>
<dbReference type="InParanoid" id="A0A317XH05"/>
<keyword evidence="3" id="KW-1185">Reference proteome</keyword>
<gene>
    <name evidence="2" type="ORF">BCV70DRAFT_80900</name>
</gene>
<dbReference type="AlphaFoldDB" id="A0A317XH05"/>
<evidence type="ECO:0008006" key="4">
    <source>
        <dbReference type="Google" id="ProtNLM"/>
    </source>
</evidence>
<proteinExistence type="predicted"/>
<sequence length="358" mass="36109">MTDLARNGSILVAEIKAVHPAGSANGSVLSANGAVPGSATDGGVAAPAVDPSVTTPQGSTLANGGHAAEASALSAGTGAVALGHPPHEASAGSVGAAPITAPATTGSEAAPSLMQPQTTPIQPIQPSDRALAPSTLDTTVPPAAAGSAPGSALEPGMVAPGTAPGSVISATSPVSPQQQQQPQQVAPVPVQQQAAVAPAAANGAAVAAAAPAPTTAAAQAPKSAMSPKEIKKMDKLMKTEAKNEHKSLKRAIKDASSSEKLMRKSRDAEAQAMKRHEKATTNEHKAAKALSKAKAEHEKYAAELAKAVEDLDIKKRHTATTHEGYENAKKKIDELRAQKALNDKERATRSAQMHGVRQ</sequence>
<dbReference type="Proteomes" id="UP000246740">
    <property type="component" value="Unassembled WGS sequence"/>
</dbReference>
<dbReference type="OrthoDB" id="3364747at2759"/>
<feature type="region of interest" description="Disordered" evidence="1">
    <location>
        <begin position="318"/>
        <end position="358"/>
    </location>
</feature>
<feature type="region of interest" description="Disordered" evidence="1">
    <location>
        <begin position="243"/>
        <end position="294"/>
    </location>
</feature>
<organism evidence="2 3">
    <name type="scientific">Testicularia cyperi</name>
    <dbReference type="NCBI Taxonomy" id="1882483"/>
    <lineage>
        <taxon>Eukaryota</taxon>
        <taxon>Fungi</taxon>
        <taxon>Dikarya</taxon>
        <taxon>Basidiomycota</taxon>
        <taxon>Ustilaginomycotina</taxon>
        <taxon>Ustilaginomycetes</taxon>
        <taxon>Ustilaginales</taxon>
        <taxon>Anthracoideaceae</taxon>
        <taxon>Testicularia</taxon>
    </lineage>
</organism>
<dbReference type="STRING" id="1882483.A0A317XH05"/>
<evidence type="ECO:0000313" key="2">
    <source>
        <dbReference type="EMBL" id="PWY97142.1"/>
    </source>
</evidence>
<protein>
    <recommendedName>
        <fullName evidence="4">DNA binding protein Ncp1</fullName>
    </recommendedName>
</protein>
<feature type="region of interest" description="Disordered" evidence="1">
    <location>
        <begin position="81"/>
        <end position="185"/>
    </location>
</feature>
<accession>A0A317XH05</accession>
<feature type="compositionally biased region" description="Low complexity" evidence="1">
    <location>
        <begin position="169"/>
        <end position="185"/>
    </location>
</feature>
<name>A0A317XH05_9BASI</name>
<feature type="compositionally biased region" description="Polar residues" evidence="1">
    <location>
        <begin position="52"/>
        <end position="62"/>
    </location>
</feature>
<feature type="compositionally biased region" description="Low complexity" evidence="1">
    <location>
        <begin position="141"/>
        <end position="152"/>
    </location>
</feature>
<evidence type="ECO:0000313" key="3">
    <source>
        <dbReference type="Proteomes" id="UP000246740"/>
    </source>
</evidence>
<feature type="compositionally biased region" description="Basic and acidic residues" evidence="1">
    <location>
        <begin position="323"/>
        <end position="348"/>
    </location>
</feature>
<reference evidence="2 3" key="1">
    <citation type="journal article" date="2018" name="Mol. Biol. Evol.">
        <title>Broad Genomic Sampling Reveals a Smut Pathogenic Ancestry of the Fungal Clade Ustilaginomycotina.</title>
        <authorList>
            <person name="Kijpornyongpan T."/>
            <person name="Mondo S.J."/>
            <person name="Barry K."/>
            <person name="Sandor L."/>
            <person name="Lee J."/>
            <person name="Lipzen A."/>
            <person name="Pangilinan J."/>
            <person name="LaButti K."/>
            <person name="Hainaut M."/>
            <person name="Henrissat B."/>
            <person name="Grigoriev I.V."/>
            <person name="Spatafora J.W."/>
            <person name="Aime M.C."/>
        </authorList>
    </citation>
    <scope>NUCLEOTIDE SEQUENCE [LARGE SCALE GENOMIC DNA]</scope>
    <source>
        <strain evidence="2 3">MCA 3645</strain>
    </source>
</reference>
<feature type="compositionally biased region" description="Low complexity" evidence="1">
    <location>
        <begin position="115"/>
        <end position="126"/>
    </location>
</feature>